<accession>A0ABV0TCY4</accession>
<keyword evidence="1" id="KW-0812">Transmembrane</keyword>
<protein>
    <submittedName>
        <fullName evidence="2">Uncharacterized protein</fullName>
    </submittedName>
</protein>
<name>A0ABV0TCY4_9TELE</name>
<gene>
    <name evidence="2" type="ORF">ILYODFUR_032489</name>
</gene>
<comment type="caution">
    <text evidence="2">The sequence shown here is derived from an EMBL/GenBank/DDBJ whole genome shotgun (WGS) entry which is preliminary data.</text>
</comment>
<keyword evidence="1" id="KW-1133">Transmembrane helix</keyword>
<dbReference type="Proteomes" id="UP001482620">
    <property type="component" value="Unassembled WGS sequence"/>
</dbReference>
<evidence type="ECO:0000256" key="1">
    <source>
        <dbReference type="SAM" id="Phobius"/>
    </source>
</evidence>
<proteinExistence type="predicted"/>
<reference evidence="2 3" key="1">
    <citation type="submission" date="2021-06" db="EMBL/GenBank/DDBJ databases">
        <authorList>
            <person name="Palmer J.M."/>
        </authorList>
    </citation>
    <scope>NUCLEOTIDE SEQUENCE [LARGE SCALE GENOMIC DNA]</scope>
    <source>
        <strain evidence="3">if_2019</strain>
        <tissue evidence="2">Muscle</tissue>
    </source>
</reference>
<feature type="transmembrane region" description="Helical" evidence="1">
    <location>
        <begin position="110"/>
        <end position="131"/>
    </location>
</feature>
<sequence>MLLSWPVGWGGRVHLVPVLGLLAGCAQLGAVGQPRCMEQGLRGGLALCGCVFIGFSASLVRVRPSEKGIHFIYVRGHVFDTCVLGESSPLEKFVLWFMGSGRFIERRLEFIVGLGVFCPVISCALVSHGLVSGLSNLQFFIKSQKEEKTKN</sequence>
<keyword evidence="3" id="KW-1185">Reference proteome</keyword>
<evidence type="ECO:0000313" key="3">
    <source>
        <dbReference type="Proteomes" id="UP001482620"/>
    </source>
</evidence>
<organism evidence="2 3">
    <name type="scientific">Ilyodon furcidens</name>
    <name type="common">goldbreast splitfin</name>
    <dbReference type="NCBI Taxonomy" id="33524"/>
    <lineage>
        <taxon>Eukaryota</taxon>
        <taxon>Metazoa</taxon>
        <taxon>Chordata</taxon>
        <taxon>Craniata</taxon>
        <taxon>Vertebrata</taxon>
        <taxon>Euteleostomi</taxon>
        <taxon>Actinopterygii</taxon>
        <taxon>Neopterygii</taxon>
        <taxon>Teleostei</taxon>
        <taxon>Neoteleostei</taxon>
        <taxon>Acanthomorphata</taxon>
        <taxon>Ovalentaria</taxon>
        <taxon>Atherinomorphae</taxon>
        <taxon>Cyprinodontiformes</taxon>
        <taxon>Goodeidae</taxon>
        <taxon>Ilyodon</taxon>
    </lineage>
</organism>
<dbReference type="EMBL" id="JAHRIQ010028463">
    <property type="protein sequence ID" value="MEQ2230740.1"/>
    <property type="molecule type" value="Genomic_DNA"/>
</dbReference>
<keyword evidence="1" id="KW-0472">Membrane</keyword>
<evidence type="ECO:0000313" key="2">
    <source>
        <dbReference type="EMBL" id="MEQ2230740.1"/>
    </source>
</evidence>